<evidence type="ECO:0000256" key="1">
    <source>
        <dbReference type="SAM" id="MobiDB-lite"/>
    </source>
</evidence>
<dbReference type="EMBL" id="BAAFSV010000005">
    <property type="protein sequence ID" value="GAB1318594.1"/>
    <property type="molecule type" value="Genomic_DNA"/>
</dbReference>
<reference evidence="3 4" key="1">
    <citation type="submission" date="2024-09" db="EMBL/GenBank/DDBJ databases">
        <title>Itraconazole resistance in Madurella fahalii resulting from another homologue of gene encoding cytochrome P450 14-alpha sterol demethylase (CYP51).</title>
        <authorList>
            <person name="Yoshioka I."/>
            <person name="Fahal A.H."/>
            <person name="Kaneko S."/>
            <person name="Yaguchi T."/>
        </authorList>
    </citation>
    <scope>NUCLEOTIDE SEQUENCE [LARGE SCALE GENOMIC DNA]</scope>
    <source>
        <strain evidence="3 4">IFM 68171</strain>
    </source>
</reference>
<feature type="region of interest" description="Disordered" evidence="1">
    <location>
        <begin position="56"/>
        <end position="80"/>
    </location>
</feature>
<evidence type="ECO:0000256" key="2">
    <source>
        <dbReference type="SAM" id="Phobius"/>
    </source>
</evidence>
<feature type="compositionally biased region" description="Low complexity" evidence="1">
    <location>
        <begin position="220"/>
        <end position="237"/>
    </location>
</feature>
<feature type="region of interest" description="Disordered" evidence="1">
    <location>
        <begin position="219"/>
        <end position="269"/>
    </location>
</feature>
<accession>A0ABQ0GLH0</accession>
<sequence length="353" mass="37724">MDSSGVVTELDLSASHTSTIVDRINSMPALKTSTAFFTFLRANLVLPHSAMSSNVSSPNLGPYPSQNLPPPSPSPLAANSPLAALDSDIPPLSLDILTTPADKGAALKLVADSIAQQRQQAAFHVIFHPIPLAVLLAVLAAISRHAWGQKHPDLGTTLILVSGVVTAYLLAIRYLTSGYLRAAEALSWDFLTDQDLVIGTRFGADLVGALVLRLERPSSHQHSSSSSSVSSACSSTSGSGGGGGGVGRRRSHHRQNSSAAKSAGRKGGKGVIRAWTTKLRYRGRGVGGDMLREAVRVTRERCGRDARVGFAREHANSVVVLPELFNRWFRKREMAAARALEEVLAEWEAARRR</sequence>
<organism evidence="3 4">
    <name type="scientific">Madurella fahalii</name>
    <dbReference type="NCBI Taxonomy" id="1157608"/>
    <lineage>
        <taxon>Eukaryota</taxon>
        <taxon>Fungi</taxon>
        <taxon>Dikarya</taxon>
        <taxon>Ascomycota</taxon>
        <taxon>Pezizomycotina</taxon>
        <taxon>Sordariomycetes</taxon>
        <taxon>Sordariomycetidae</taxon>
        <taxon>Sordariales</taxon>
        <taxon>Sordariales incertae sedis</taxon>
        <taxon>Madurella</taxon>
    </lineage>
</organism>
<keyword evidence="2" id="KW-1133">Transmembrane helix</keyword>
<dbReference type="Proteomes" id="UP001628179">
    <property type="component" value="Unassembled WGS sequence"/>
</dbReference>
<keyword evidence="2" id="KW-0812">Transmembrane</keyword>
<keyword evidence="2" id="KW-0472">Membrane</keyword>
<protein>
    <submittedName>
        <fullName evidence="3">Acetyltransferase</fullName>
    </submittedName>
</protein>
<evidence type="ECO:0000313" key="3">
    <source>
        <dbReference type="EMBL" id="GAB1318594.1"/>
    </source>
</evidence>
<comment type="caution">
    <text evidence="3">The sequence shown here is derived from an EMBL/GenBank/DDBJ whole genome shotgun (WGS) entry which is preliminary data.</text>
</comment>
<proteinExistence type="predicted"/>
<dbReference type="RefSeq" id="XP_070920324.1">
    <property type="nucleotide sequence ID" value="XM_071064223.1"/>
</dbReference>
<evidence type="ECO:0000313" key="4">
    <source>
        <dbReference type="Proteomes" id="UP001628179"/>
    </source>
</evidence>
<name>A0ABQ0GLH0_9PEZI</name>
<keyword evidence="4" id="KW-1185">Reference proteome</keyword>
<feature type="transmembrane region" description="Helical" evidence="2">
    <location>
        <begin position="154"/>
        <end position="176"/>
    </location>
</feature>
<dbReference type="GeneID" id="98179546"/>
<feature type="transmembrane region" description="Helical" evidence="2">
    <location>
        <begin position="121"/>
        <end position="142"/>
    </location>
</feature>
<gene>
    <name evidence="3" type="ORF">MFIFM68171_08804</name>
</gene>